<accession>A0A4P6ZKE0</accession>
<sequence>MFKNNAMKKFAIVIASLALILPLASVGNSASAKKVNQKQTVRVIKKSHHAHKSNSEWVGEHMDDHGNVKGHHYYKFAYNKKEYRKALRDMATNHEGIKKLDHKYFGHKSYAFKVGFNDALKNTQHRNLVNNKQYEYGYLVADAATIDGKVTKKTINSGKTWYNDFKKNGPATAPADEQIKWEAHIDTL</sequence>
<keyword evidence="3" id="KW-1185">Reference proteome</keyword>
<organism evidence="2 3">
    <name type="scientific">Acetilactobacillus jinshanensis</name>
    <dbReference type="NCBI Taxonomy" id="1720083"/>
    <lineage>
        <taxon>Bacteria</taxon>
        <taxon>Bacillati</taxon>
        <taxon>Bacillota</taxon>
        <taxon>Bacilli</taxon>
        <taxon>Lactobacillales</taxon>
        <taxon>Lactobacillaceae</taxon>
        <taxon>Acetilactobacillus</taxon>
    </lineage>
</organism>
<evidence type="ECO:0000313" key="2">
    <source>
        <dbReference type="EMBL" id="QBP18235.1"/>
    </source>
</evidence>
<evidence type="ECO:0008006" key="4">
    <source>
        <dbReference type="Google" id="ProtNLM"/>
    </source>
</evidence>
<reference evidence="3" key="1">
    <citation type="submission" date="2018-12" db="EMBL/GenBank/DDBJ databases">
        <title>A new species of lactobacillus.</title>
        <authorList>
            <person name="Jian Y."/>
            <person name="Xin L."/>
            <person name="Hong Z.J."/>
            <person name="Ming L.Z."/>
            <person name="Hong X.Z."/>
        </authorList>
    </citation>
    <scope>NUCLEOTIDE SEQUENCE [LARGE SCALE GENOMIC DNA]</scope>
    <source>
        <strain evidence="3">HSLZ-75</strain>
    </source>
</reference>
<gene>
    <name evidence="2" type="ORF">ELX58_03595</name>
</gene>
<dbReference type="KEGG" id="lji:ELX58_03595"/>
<evidence type="ECO:0000313" key="3">
    <source>
        <dbReference type="Proteomes" id="UP000294321"/>
    </source>
</evidence>
<proteinExistence type="predicted"/>
<keyword evidence="1" id="KW-0732">Signal</keyword>
<dbReference type="RefSeq" id="WP_133441796.1">
    <property type="nucleotide sequence ID" value="NZ_CP034726.1"/>
</dbReference>
<name>A0A4P6ZKE0_9LACO</name>
<dbReference type="EMBL" id="CP034726">
    <property type="protein sequence ID" value="QBP18235.1"/>
    <property type="molecule type" value="Genomic_DNA"/>
</dbReference>
<feature type="chain" id="PRO_5020977173" description="SEC10/PgrA surface exclusion domain-containing protein" evidence="1">
    <location>
        <begin position="33"/>
        <end position="188"/>
    </location>
</feature>
<feature type="signal peptide" evidence="1">
    <location>
        <begin position="1"/>
        <end position="32"/>
    </location>
</feature>
<dbReference type="AlphaFoldDB" id="A0A4P6ZKE0"/>
<protein>
    <recommendedName>
        <fullName evidence="4">SEC10/PgrA surface exclusion domain-containing protein</fullName>
    </recommendedName>
</protein>
<evidence type="ECO:0000256" key="1">
    <source>
        <dbReference type="SAM" id="SignalP"/>
    </source>
</evidence>
<dbReference type="Proteomes" id="UP000294321">
    <property type="component" value="Chromosome"/>
</dbReference>